<keyword evidence="4 8" id="KW-0479">Metal-binding</keyword>
<gene>
    <name evidence="11" type="ORF">OVA965_LOCUS33866</name>
    <name evidence="12" type="ORF">TMI583_LOCUS34770</name>
</gene>
<feature type="non-terminal residue" evidence="12">
    <location>
        <position position="186"/>
    </location>
</feature>
<evidence type="ECO:0000256" key="2">
    <source>
        <dbReference type="ARBA" id="ARBA00010718"/>
    </source>
</evidence>
<comment type="catalytic activity">
    <reaction evidence="7 8">
        <text>hydrogencarbonate + H(+) = CO2 + H2O</text>
        <dbReference type="Rhea" id="RHEA:10748"/>
        <dbReference type="ChEBI" id="CHEBI:15377"/>
        <dbReference type="ChEBI" id="CHEBI:15378"/>
        <dbReference type="ChEBI" id="CHEBI:16526"/>
        <dbReference type="ChEBI" id="CHEBI:17544"/>
        <dbReference type="EC" id="4.2.1.1"/>
    </reaction>
</comment>
<dbReference type="PROSITE" id="PS51144">
    <property type="entry name" value="ALPHA_CA_2"/>
    <property type="match status" value="1"/>
</dbReference>
<dbReference type="PROSITE" id="PS00162">
    <property type="entry name" value="ALPHA_CA_1"/>
    <property type="match status" value="1"/>
</dbReference>
<dbReference type="InterPro" id="IPR018338">
    <property type="entry name" value="Carbonic_anhydrase_a-class_CS"/>
</dbReference>
<dbReference type="InterPro" id="IPR023561">
    <property type="entry name" value="Carbonic_anhydrase_a-class"/>
</dbReference>
<evidence type="ECO:0000256" key="9">
    <source>
        <dbReference type="SAM" id="Phobius"/>
    </source>
</evidence>
<evidence type="ECO:0000256" key="6">
    <source>
        <dbReference type="ARBA" id="ARBA00023239"/>
    </source>
</evidence>
<dbReference type="AlphaFoldDB" id="A0A8S2SK35"/>
<comment type="function">
    <text evidence="1 8">Reversible hydration of carbon dioxide.</text>
</comment>
<dbReference type="SUPFAM" id="SSF51069">
    <property type="entry name" value="Carbonic anhydrase"/>
    <property type="match status" value="1"/>
</dbReference>
<sequence>SEHRINGKKFAGEVHFVHQNPLTNQSAVLCFFIVESEVEDTPWRIYVNKAITLNSTGYQTAFEGNLSALMYAHKNTFADFWRYDGSLTTPPCSENVIWIIFRGEMEFSDDELQLLHNNVFFEDFREPQPLNNRIVLRSYSKEDNSTLTYQSYHCNAQQPVQSSTSFIYSAACWKYFALFIISYIIF</sequence>
<dbReference type="InterPro" id="IPR036398">
    <property type="entry name" value="CA_dom_sf"/>
</dbReference>
<keyword evidence="9" id="KW-1133">Transmembrane helix</keyword>
<comment type="caution">
    <text evidence="12">The sequence shown here is derived from an EMBL/GenBank/DDBJ whole genome shotgun (WGS) entry which is preliminary data.</text>
</comment>
<name>A0A8S2SK35_9BILA</name>
<dbReference type="EMBL" id="CAJNOK010027811">
    <property type="protein sequence ID" value="CAF1426238.1"/>
    <property type="molecule type" value="Genomic_DNA"/>
</dbReference>
<keyword evidence="9" id="KW-0812">Transmembrane</keyword>
<organism evidence="12 13">
    <name type="scientific">Didymodactylos carnosus</name>
    <dbReference type="NCBI Taxonomy" id="1234261"/>
    <lineage>
        <taxon>Eukaryota</taxon>
        <taxon>Metazoa</taxon>
        <taxon>Spiralia</taxon>
        <taxon>Gnathifera</taxon>
        <taxon>Rotifera</taxon>
        <taxon>Eurotatoria</taxon>
        <taxon>Bdelloidea</taxon>
        <taxon>Philodinida</taxon>
        <taxon>Philodinidae</taxon>
        <taxon>Didymodactylos</taxon>
    </lineage>
</organism>
<protein>
    <recommendedName>
        <fullName evidence="3 8">Carbonic anhydrase</fullName>
        <ecNumber evidence="3 8">4.2.1.1</ecNumber>
    </recommendedName>
</protein>
<evidence type="ECO:0000256" key="8">
    <source>
        <dbReference type="RuleBase" id="RU367011"/>
    </source>
</evidence>
<evidence type="ECO:0000256" key="4">
    <source>
        <dbReference type="ARBA" id="ARBA00022723"/>
    </source>
</evidence>
<dbReference type="EC" id="4.2.1.1" evidence="3 8"/>
<evidence type="ECO:0000259" key="10">
    <source>
        <dbReference type="PROSITE" id="PS51144"/>
    </source>
</evidence>
<comment type="cofactor">
    <cofactor evidence="8">
        <name>Zn(2+)</name>
        <dbReference type="ChEBI" id="CHEBI:29105"/>
    </cofactor>
</comment>
<dbReference type="PANTHER" id="PTHR18952:SF265">
    <property type="entry name" value="CARBONIC ANHYDRASE"/>
    <property type="match status" value="1"/>
</dbReference>
<comment type="similarity">
    <text evidence="2 8">Belongs to the alpha-carbonic anhydrase family.</text>
</comment>
<evidence type="ECO:0000313" key="11">
    <source>
        <dbReference type="EMBL" id="CAF1426238.1"/>
    </source>
</evidence>
<reference evidence="12" key="1">
    <citation type="submission" date="2021-02" db="EMBL/GenBank/DDBJ databases">
        <authorList>
            <person name="Nowell W R."/>
        </authorList>
    </citation>
    <scope>NUCLEOTIDE SEQUENCE</scope>
</reference>
<dbReference type="GO" id="GO:0008270">
    <property type="term" value="F:zinc ion binding"/>
    <property type="evidence" value="ECO:0007669"/>
    <property type="project" value="UniProtKB-UniRule"/>
</dbReference>
<keyword evidence="6 8" id="KW-0456">Lyase</keyword>
<proteinExistence type="inferred from homology"/>
<dbReference type="EMBL" id="CAJOBA010049587">
    <property type="protein sequence ID" value="CAF4225411.1"/>
    <property type="molecule type" value="Genomic_DNA"/>
</dbReference>
<evidence type="ECO:0000256" key="3">
    <source>
        <dbReference type="ARBA" id="ARBA00012925"/>
    </source>
</evidence>
<dbReference type="Proteomes" id="UP000682733">
    <property type="component" value="Unassembled WGS sequence"/>
</dbReference>
<evidence type="ECO:0000256" key="7">
    <source>
        <dbReference type="ARBA" id="ARBA00048348"/>
    </source>
</evidence>
<evidence type="ECO:0000313" key="12">
    <source>
        <dbReference type="EMBL" id="CAF4225411.1"/>
    </source>
</evidence>
<evidence type="ECO:0000256" key="1">
    <source>
        <dbReference type="ARBA" id="ARBA00002904"/>
    </source>
</evidence>
<keyword evidence="5 8" id="KW-0862">Zinc</keyword>
<dbReference type="Proteomes" id="UP000677228">
    <property type="component" value="Unassembled WGS sequence"/>
</dbReference>
<feature type="transmembrane region" description="Helical" evidence="9">
    <location>
        <begin position="166"/>
        <end position="185"/>
    </location>
</feature>
<dbReference type="GO" id="GO:0004089">
    <property type="term" value="F:carbonate dehydratase activity"/>
    <property type="evidence" value="ECO:0007669"/>
    <property type="project" value="UniProtKB-UniRule"/>
</dbReference>
<evidence type="ECO:0000256" key="5">
    <source>
        <dbReference type="ARBA" id="ARBA00022833"/>
    </source>
</evidence>
<feature type="domain" description="Alpha-carbonic anhydrase" evidence="10">
    <location>
        <begin position="1"/>
        <end position="139"/>
    </location>
</feature>
<dbReference type="PANTHER" id="PTHR18952">
    <property type="entry name" value="CARBONIC ANHYDRASE"/>
    <property type="match status" value="1"/>
</dbReference>
<keyword evidence="9" id="KW-0472">Membrane</keyword>
<accession>A0A8S2SK35</accession>
<dbReference type="SMART" id="SM01057">
    <property type="entry name" value="Carb_anhydrase"/>
    <property type="match status" value="1"/>
</dbReference>
<evidence type="ECO:0000313" key="13">
    <source>
        <dbReference type="Proteomes" id="UP000682733"/>
    </source>
</evidence>
<dbReference type="InterPro" id="IPR001148">
    <property type="entry name" value="CA_dom"/>
</dbReference>
<dbReference type="Pfam" id="PF00194">
    <property type="entry name" value="Carb_anhydrase"/>
    <property type="match status" value="1"/>
</dbReference>
<dbReference type="Gene3D" id="3.10.200.10">
    <property type="entry name" value="Alpha carbonic anhydrase"/>
    <property type="match status" value="1"/>
</dbReference>